<organism evidence="1 2">
    <name type="scientific">Mucuna pruriens</name>
    <name type="common">Velvet bean</name>
    <name type="synonym">Dolichos pruriens</name>
    <dbReference type="NCBI Taxonomy" id="157652"/>
    <lineage>
        <taxon>Eukaryota</taxon>
        <taxon>Viridiplantae</taxon>
        <taxon>Streptophyta</taxon>
        <taxon>Embryophyta</taxon>
        <taxon>Tracheophyta</taxon>
        <taxon>Spermatophyta</taxon>
        <taxon>Magnoliopsida</taxon>
        <taxon>eudicotyledons</taxon>
        <taxon>Gunneridae</taxon>
        <taxon>Pentapetalae</taxon>
        <taxon>rosids</taxon>
        <taxon>fabids</taxon>
        <taxon>Fabales</taxon>
        <taxon>Fabaceae</taxon>
        <taxon>Papilionoideae</taxon>
        <taxon>50 kb inversion clade</taxon>
        <taxon>NPAAA clade</taxon>
        <taxon>indigoferoid/millettioid clade</taxon>
        <taxon>Phaseoleae</taxon>
        <taxon>Mucuna</taxon>
    </lineage>
</organism>
<dbReference type="EMBL" id="QJKJ01003968">
    <property type="protein sequence ID" value="RDX96127.1"/>
    <property type="molecule type" value="Genomic_DNA"/>
</dbReference>
<dbReference type="OrthoDB" id="1723222at2759"/>
<proteinExistence type="predicted"/>
<comment type="caution">
    <text evidence="1">The sequence shown here is derived from an EMBL/GenBank/DDBJ whole genome shotgun (WGS) entry which is preliminary data.</text>
</comment>
<accession>A0A371GZZ0</accession>
<dbReference type="AlphaFoldDB" id="A0A371GZZ0"/>
<keyword evidence="2" id="KW-1185">Reference proteome</keyword>
<evidence type="ECO:0000313" key="2">
    <source>
        <dbReference type="Proteomes" id="UP000257109"/>
    </source>
</evidence>
<protein>
    <submittedName>
        <fullName evidence="1">Uncharacterized protein</fullName>
    </submittedName>
</protein>
<feature type="non-terminal residue" evidence="1">
    <location>
        <position position="1"/>
    </location>
</feature>
<name>A0A371GZZ0_MUCPR</name>
<sequence>MENPGQSNWSQLLVDALWAHKIAYQTLLGMSSYRIVFGKACHLSELEELHLEVYENFQIYKAKVKQFHDNQIPRKEFRVLLFHSRFKLIAGKLCSRWDKLFVITNVFSYAIVELKDKASNKIFQVNRHQLKHFHEGPMLVVDEVESILLHESAIPDDIT</sequence>
<reference evidence="1" key="1">
    <citation type="submission" date="2018-05" db="EMBL/GenBank/DDBJ databases">
        <title>Draft genome of Mucuna pruriens seed.</title>
        <authorList>
            <person name="Nnadi N.E."/>
            <person name="Vos R."/>
            <person name="Hasami M.H."/>
            <person name="Devisetty U.K."/>
            <person name="Aguiy J.C."/>
        </authorList>
    </citation>
    <scope>NUCLEOTIDE SEQUENCE [LARGE SCALE GENOMIC DNA]</scope>
    <source>
        <strain evidence="1">JCA_2017</strain>
    </source>
</reference>
<dbReference type="Proteomes" id="UP000257109">
    <property type="component" value="Unassembled WGS sequence"/>
</dbReference>
<evidence type="ECO:0000313" key="1">
    <source>
        <dbReference type="EMBL" id="RDX96127.1"/>
    </source>
</evidence>
<gene>
    <name evidence="1" type="ORF">CR513_21258</name>
</gene>